<evidence type="ECO:0000313" key="1">
    <source>
        <dbReference type="EMBL" id="KAH3684866.1"/>
    </source>
</evidence>
<proteinExistence type="predicted"/>
<reference evidence="1" key="2">
    <citation type="submission" date="2021-01" db="EMBL/GenBank/DDBJ databases">
        <authorList>
            <person name="Schikora-Tamarit M.A."/>
        </authorList>
    </citation>
    <scope>NUCLEOTIDE SEQUENCE</scope>
    <source>
        <strain evidence="1">CBS2887</strain>
    </source>
</reference>
<dbReference type="Proteomes" id="UP000774326">
    <property type="component" value="Unassembled WGS sequence"/>
</dbReference>
<comment type="caution">
    <text evidence="1">The sequence shown here is derived from an EMBL/GenBank/DDBJ whole genome shotgun (WGS) entry which is preliminary data.</text>
</comment>
<protein>
    <submittedName>
        <fullName evidence="1">Uncharacterized protein</fullName>
    </submittedName>
</protein>
<dbReference type="AlphaFoldDB" id="A0A9P8Q6E5"/>
<reference evidence="1" key="1">
    <citation type="journal article" date="2021" name="Open Biol.">
        <title>Shared evolutionary footprints suggest mitochondrial oxidative damage underlies multiple complex I losses in fungi.</title>
        <authorList>
            <person name="Schikora-Tamarit M.A."/>
            <person name="Marcet-Houben M."/>
            <person name="Nosek J."/>
            <person name="Gabaldon T."/>
        </authorList>
    </citation>
    <scope>NUCLEOTIDE SEQUENCE</scope>
    <source>
        <strain evidence="1">CBS2887</strain>
    </source>
</reference>
<keyword evidence="2" id="KW-1185">Reference proteome</keyword>
<gene>
    <name evidence="1" type="ORF">WICPIJ_004169</name>
</gene>
<sequence>MKISVVPKHLSNQGKVSTEVFVHTAKSTNSKILIESFTTSETPYSEEYGYNELSTIIDFDIFGKSTNWPISESFALLVDILDMRFLRSFIVEHAPNHRFLSKMMSFDSVGEYEMTNNRDKSVLYVADGVDLNNLIKLVSLCISVGVKHLTVIKSPVICENFKTWSNMFHQVLTFYNLSQSVNYVLHVQGYPEIERTNRDAELVTTVDLTLVIDFVEPSHTSDEEYDLILLNNCLPKENYDWNENKLKHLIELTDLYNI</sequence>
<accession>A0A9P8Q6E5</accession>
<name>A0A9P8Q6E5_WICPI</name>
<evidence type="ECO:0000313" key="2">
    <source>
        <dbReference type="Proteomes" id="UP000774326"/>
    </source>
</evidence>
<organism evidence="1 2">
    <name type="scientific">Wickerhamomyces pijperi</name>
    <name type="common">Yeast</name>
    <name type="synonym">Pichia pijperi</name>
    <dbReference type="NCBI Taxonomy" id="599730"/>
    <lineage>
        <taxon>Eukaryota</taxon>
        <taxon>Fungi</taxon>
        <taxon>Dikarya</taxon>
        <taxon>Ascomycota</taxon>
        <taxon>Saccharomycotina</taxon>
        <taxon>Saccharomycetes</taxon>
        <taxon>Phaffomycetales</taxon>
        <taxon>Wickerhamomycetaceae</taxon>
        <taxon>Wickerhamomyces</taxon>
    </lineage>
</organism>
<dbReference type="EMBL" id="JAEUBG010002296">
    <property type="protein sequence ID" value="KAH3684866.1"/>
    <property type="molecule type" value="Genomic_DNA"/>
</dbReference>